<dbReference type="OrthoDB" id="52928at2"/>
<accession>A0A554SH63</accession>
<organism evidence="2 3">
    <name type="scientific">Aeromicrobium piscarium</name>
    <dbReference type="NCBI Taxonomy" id="2590901"/>
    <lineage>
        <taxon>Bacteria</taxon>
        <taxon>Bacillati</taxon>
        <taxon>Actinomycetota</taxon>
        <taxon>Actinomycetes</taxon>
        <taxon>Propionibacteriales</taxon>
        <taxon>Nocardioidaceae</taxon>
        <taxon>Aeromicrobium</taxon>
    </lineage>
</organism>
<dbReference type="PROSITE" id="PS50994">
    <property type="entry name" value="INTEGRASE"/>
    <property type="match status" value="1"/>
</dbReference>
<keyword evidence="3" id="KW-1185">Reference proteome</keyword>
<name>A0A554SH63_9ACTN</name>
<dbReference type="EMBL" id="VLNT01000002">
    <property type="protein sequence ID" value="TSD65685.1"/>
    <property type="molecule type" value="Genomic_DNA"/>
</dbReference>
<proteinExistence type="predicted"/>
<comment type="caution">
    <text evidence="2">The sequence shown here is derived from an EMBL/GenBank/DDBJ whole genome shotgun (WGS) entry which is preliminary data.</text>
</comment>
<evidence type="ECO:0000313" key="3">
    <source>
        <dbReference type="Proteomes" id="UP000316988"/>
    </source>
</evidence>
<dbReference type="InterPro" id="IPR036397">
    <property type="entry name" value="RNaseH_sf"/>
</dbReference>
<evidence type="ECO:0000259" key="1">
    <source>
        <dbReference type="PROSITE" id="PS50994"/>
    </source>
</evidence>
<protein>
    <submittedName>
        <fullName evidence="2">Transposase</fullName>
    </submittedName>
</protein>
<dbReference type="GO" id="GO:0003676">
    <property type="term" value="F:nucleic acid binding"/>
    <property type="evidence" value="ECO:0007669"/>
    <property type="project" value="InterPro"/>
</dbReference>
<gene>
    <name evidence="2" type="ORF">FNM00_04500</name>
</gene>
<dbReference type="InterPro" id="IPR001584">
    <property type="entry name" value="Integrase_cat-core"/>
</dbReference>
<dbReference type="Proteomes" id="UP000316988">
    <property type="component" value="Unassembled WGS sequence"/>
</dbReference>
<reference evidence="2 3" key="1">
    <citation type="submission" date="2019-07" db="EMBL/GenBank/DDBJ databases">
        <authorList>
            <person name="Zhao L.H."/>
        </authorList>
    </citation>
    <scope>NUCLEOTIDE SEQUENCE [LARGE SCALE GENOMIC DNA]</scope>
    <source>
        <strain evidence="2 3">Co35</strain>
    </source>
</reference>
<dbReference type="AlphaFoldDB" id="A0A554SH63"/>
<feature type="domain" description="Integrase catalytic" evidence="1">
    <location>
        <begin position="1"/>
        <end position="109"/>
    </location>
</feature>
<dbReference type="InterPro" id="IPR012337">
    <property type="entry name" value="RNaseH-like_sf"/>
</dbReference>
<sequence length="223" mass="24635">MLEEAMGVHGIPEAVHADRGTSMTSKPVAQLLLDLGVDRSHSRPRVSNDNPFSEAAFKTLKYAPASPESFGSLADARAFCEAFFNYYHHEHRHSGIGLHTPASVHHGTATEIRTQRQATLDAAHTTHPERFGNRRPLAPKLPEAAWINQPSLEALIQTRNETCLRLLDIFRQPGGAQGRYLTCLRGLGLLFEVDVAELGYGIDYWPAGEIGLYALDGHTFVRL</sequence>
<dbReference type="Gene3D" id="3.30.420.10">
    <property type="entry name" value="Ribonuclease H-like superfamily/Ribonuclease H"/>
    <property type="match status" value="1"/>
</dbReference>
<evidence type="ECO:0000313" key="2">
    <source>
        <dbReference type="EMBL" id="TSD65685.1"/>
    </source>
</evidence>
<dbReference type="SUPFAM" id="SSF53098">
    <property type="entry name" value="Ribonuclease H-like"/>
    <property type="match status" value="1"/>
</dbReference>
<dbReference type="GO" id="GO:0015074">
    <property type="term" value="P:DNA integration"/>
    <property type="evidence" value="ECO:0007669"/>
    <property type="project" value="InterPro"/>
</dbReference>
<dbReference type="Pfam" id="PF13683">
    <property type="entry name" value="rve_3"/>
    <property type="match status" value="1"/>
</dbReference>